<name>A0AAW2ZFU0_9EUKA</name>
<reference evidence="2 3" key="1">
    <citation type="submission" date="2024-03" db="EMBL/GenBank/DDBJ databases">
        <title>The Acrasis kona genome and developmental transcriptomes reveal deep origins of eukaryotic multicellular pathways.</title>
        <authorList>
            <person name="Sheikh S."/>
            <person name="Fu C.-J."/>
            <person name="Brown M.W."/>
            <person name="Baldauf S.L."/>
        </authorList>
    </citation>
    <scope>NUCLEOTIDE SEQUENCE [LARGE SCALE GENOMIC DNA]</scope>
    <source>
        <strain evidence="2 3">ATCC MYA-3509</strain>
    </source>
</reference>
<feature type="domain" description="Beta-lactamase-related" evidence="1">
    <location>
        <begin position="72"/>
        <end position="244"/>
    </location>
</feature>
<dbReference type="Proteomes" id="UP001431209">
    <property type="component" value="Unassembled WGS sequence"/>
</dbReference>
<dbReference type="EMBL" id="JAOPGA020001434">
    <property type="protein sequence ID" value="KAL0488315.1"/>
    <property type="molecule type" value="Genomic_DNA"/>
</dbReference>
<dbReference type="PANTHER" id="PTHR43319">
    <property type="entry name" value="BETA-LACTAMASE-RELATED"/>
    <property type="match status" value="1"/>
</dbReference>
<proteinExistence type="predicted"/>
<keyword evidence="3" id="KW-1185">Reference proteome</keyword>
<sequence length="360" mass="40837">MWIRIAISVCIVATTIYILQYGATFHTPQCTLLGFNCPPSVVVDGFTTDKYRALREVYQEMFDQGEDLTSCFAVYENAELVVDLCGGNVTTALGEKNFRDVVQNVFSSTKTLVKITVAMLVDRGLLDYQEPVSKYWPEFAQGNKGHVTISDLMGHASGVSAIDQNIPWDVIGTDDKLDELGRILARQKHNFEVVRRVDPKNRTIAQFATDEIIQPLDVRFYFGLPEDLEPELYTYFYDHPKINMALRIMPRVLFSLPFVESLKEDQPFFWSVLTGDAFSTFIMVHKIFGKGSPFSYINPTAFFHSKQYRRVQHLAGMNGFSQAIAIAKIGRIMTEGVIDGRVFLSKETREKALTPLESEY</sequence>
<evidence type="ECO:0000313" key="3">
    <source>
        <dbReference type="Proteomes" id="UP001431209"/>
    </source>
</evidence>
<evidence type="ECO:0000313" key="2">
    <source>
        <dbReference type="EMBL" id="KAL0488315.1"/>
    </source>
</evidence>
<dbReference type="InterPro" id="IPR052907">
    <property type="entry name" value="Beta-lactamase/esterase"/>
</dbReference>
<evidence type="ECO:0000259" key="1">
    <source>
        <dbReference type="Pfam" id="PF00144"/>
    </source>
</evidence>
<protein>
    <recommendedName>
        <fullName evidence="1">Beta-lactamase-related domain-containing protein</fullName>
    </recommendedName>
</protein>
<comment type="caution">
    <text evidence="2">The sequence shown here is derived from an EMBL/GenBank/DDBJ whole genome shotgun (WGS) entry which is preliminary data.</text>
</comment>
<dbReference type="SUPFAM" id="SSF56601">
    <property type="entry name" value="beta-lactamase/transpeptidase-like"/>
    <property type="match status" value="1"/>
</dbReference>
<organism evidence="2 3">
    <name type="scientific">Acrasis kona</name>
    <dbReference type="NCBI Taxonomy" id="1008807"/>
    <lineage>
        <taxon>Eukaryota</taxon>
        <taxon>Discoba</taxon>
        <taxon>Heterolobosea</taxon>
        <taxon>Tetramitia</taxon>
        <taxon>Eutetramitia</taxon>
        <taxon>Acrasidae</taxon>
        <taxon>Acrasis</taxon>
    </lineage>
</organism>
<dbReference type="PANTHER" id="PTHR43319:SF3">
    <property type="entry name" value="BETA-LACTAMASE-RELATED DOMAIN-CONTAINING PROTEIN"/>
    <property type="match status" value="1"/>
</dbReference>
<dbReference type="AlphaFoldDB" id="A0AAW2ZFU0"/>
<gene>
    <name evidence="2" type="ORF">AKO1_008807</name>
</gene>
<dbReference type="Gene3D" id="3.40.710.10">
    <property type="entry name" value="DD-peptidase/beta-lactamase superfamily"/>
    <property type="match status" value="1"/>
</dbReference>
<dbReference type="Pfam" id="PF00144">
    <property type="entry name" value="Beta-lactamase"/>
    <property type="match status" value="1"/>
</dbReference>
<dbReference type="InterPro" id="IPR012338">
    <property type="entry name" value="Beta-lactam/transpept-like"/>
</dbReference>
<dbReference type="InterPro" id="IPR001466">
    <property type="entry name" value="Beta-lactam-related"/>
</dbReference>
<accession>A0AAW2ZFU0</accession>